<dbReference type="Pfam" id="PF13692">
    <property type="entry name" value="Glyco_trans_1_4"/>
    <property type="match status" value="1"/>
</dbReference>
<dbReference type="InterPro" id="IPR028098">
    <property type="entry name" value="Glyco_trans_4-like_N"/>
</dbReference>
<comment type="caution">
    <text evidence="3">The sequence shown here is derived from an EMBL/GenBank/DDBJ whole genome shotgun (WGS) entry which is preliminary data.</text>
</comment>
<proteinExistence type="predicted"/>
<evidence type="ECO:0000256" key="1">
    <source>
        <dbReference type="ARBA" id="ARBA00022679"/>
    </source>
</evidence>
<dbReference type="Gene3D" id="3.40.50.2000">
    <property type="entry name" value="Glycogen Phosphorylase B"/>
    <property type="match status" value="2"/>
</dbReference>
<dbReference type="CDD" id="cd03801">
    <property type="entry name" value="GT4_PimA-like"/>
    <property type="match status" value="1"/>
</dbReference>
<keyword evidence="4" id="KW-1185">Reference proteome</keyword>
<accession>A0ABQ5XDZ5</accession>
<organism evidence="3 4">
    <name type="scientific">Dyella flagellata</name>
    <dbReference type="NCBI Taxonomy" id="1867833"/>
    <lineage>
        <taxon>Bacteria</taxon>
        <taxon>Pseudomonadati</taxon>
        <taxon>Pseudomonadota</taxon>
        <taxon>Gammaproteobacteria</taxon>
        <taxon>Lysobacterales</taxon>
        <taxon>Rhodanobacteraceae</taxon>
        <taxon>Dyella</taxon>
    </lineage>
</organism>
<name>A0ABQ5XDZ5_9GAMM</name>
<dbReference type="PANTHER" id="PTHR46401:SF2">
    <property type="entry name" value="GLYCOSYLTRANSFERASE WBBK-RELATED"/>
    <property type="match status" value="1"/>
</dbReference>
<keyword evidence="1" id="KW-0808">Transferase</keyword>
<reference evidence="4" key="1">
    <citation type="journal article" date="2019" name="Int. J. Syst. Evol. Microbiol.">
        <title>The Global Catalogue of Microorganisms (GCM) 10K type strain sequencing project: providing services to taxonomists for standard genome sequencing and annotation.</title>
        <authorList>
            <consortium name="The Broad Institute Genomics Platform"/>
            <consortium name="The Broad Institute Genome Sequencing Center for Infectious Disease"/>
            <person name="Wu L."/>
            <person name="Ma J."/>
        </authorList>
    </citation>
    <scope>NUCLEOTIDE SEQUENCE [LARGE SCALE GENOMIC DNA]</scope>
    <source>
        <strain evidence="4">NBRC 111981</strain>
    </source>
</reference>
<gene>
    <name evidence="3" type="primary">pslH</name>
    <name evidence="3" type="ORF">GCM10007898_30190</name>
</gene>
<dbReference type="EMBL" id="BSOA01000034">
    <property type="protein sequence ID" value="GLQ89446.1"/>
    <property type="molecule type" value="Genomic_DNA"/>
</dbReference>
<evidence type="ECO:0000313" key="4">
    <source>
        <dbReference type="Proteomes" id="UP001156627"/>
    </source>
</evidence>
<sequence>MNPSLRMLWALPYLPWPTTSGGKLRQYHLLRELAARGHRITLLAQSKIPLDDAARHALEPLLDRLIVLPRRPLKSFTTMAAALLSPLPLLATVNGYAAPLQRRFEQLLDERWDIVQIEHSYALQPYARSLEQRRQPFLLSEHNIESQLGNITYQRLPAALRPLARLDNWRYRRWEQRALHQAQQVIAVTEADATAFRALTPRPVRVAINGVDVQAAAHVRPDVHTQRILYVGNFEYAPNVDAVEWAVQEIMPRVWATRPKALLCVCGYALPERWRRHMEDPRIEWLGYVKRLDHVQAQASAFLAPLRDGGGSKLKVLEAMAAGLPLVSTAQGVSGLNVREGIHYRRGDHAAALAQALIELLQAPEQAVVLGEAGRRYVREQHDWRIAADQLEAAYREHTACA</sequence>
<feature type="domain" description="Glycosyltransferase subfamily 4-like N-terminal" evidence="2">
    <location>
        <begin position="22"/>
        <end position="208"/>
    </location>
</feature>
<protein>
    <submittedName>
        <fullName evidence="3">Biofilm formation protein PslH</fullName>
    </submittedName>
</protein>
<evidence type="ECO:0000313" key="3">
    <source>
        <dbReference type="EMBL" id="GLQ89446.1"/>
    </source>
</evidence>
<dbReference type="PANTHER" id="PTHR46401">
    <property type="entry name" value="GLYCOSYLTRANSFERASE WBBK-RELATED"/>
    <property type="match status" value="1"/>
</dbReference>
<evidence type="ECO:0000259" key="2">
    <source>
        <dbReference type="Pfam" id="PF13579"/>
    </source>
</evidence>
<dbReference type="SUPFAM" id="SSF53756">
    <property type="entry name" value="UDP-Glycosyltransferase/glycogen phosphorylase"/>
    <property type="match status" value="1"/>
</dbReference>
<dbReference type="Pfam" id="PF13579">
    <property type="entry name" value="Glyco_trans_4_4"/>
    <property type="match status" value="1"/>
</dbReference>
<dbReference type="RefSeq" id="WP_284332877.1">
    <property type="nucleotide sequence ID" value="NZ_BSOA01000034.1"/>
</dbReference>
<dbReference type="Proteomes" id="UP001156627">
    <property type="component" value="Unassembled WGS sequence"/>
</dbReference>